<evidence type="ECO:0000313" key="2">
    <source>
        <dbReference type="Proteomes" id="UP001060085"/>
    </source>
</evidence>
<comment type="caution">
    <text evidence="1">The sequence shown here is derived from an EMBL/GenBank/DDBJ whole genome shotgun (WGS) entry which is preliminary data.</text>
</comment>
<protein>
    <submittedName>
        <fullName evidence="1">Uncharacterized protein</fullName>
    </submittedName>
</protein>
<name>A0ACC0A2E4_CATRO</name>
<accession>A0ACC0A2E4</accession>
<gene>
    <name evidence="1" type="ORF">M9H77_31809</name>
</gene>
<dbReference type="Proteomes" id="UP001060085">
    <property type="component" value="Linkage Group LG07"/>
</dbReference>
<evidence type="ECO:0000313" key="1">
    <source>
        <dbReference type="EMBL" id="KAI5654622.1"/>
    </source>
</evidence>
<organism evidence="1 2">
    <name type="scientific">Catharanthus roseus</name>
    <name type="common">Madagascar periwinkle</name>
    <name type="synonym">Vinca rosea</name>
    <dbReference type="NCBI Taxonomy" id="4058"/>
    <lineage>
        <taxon>Eukaryota</taxon>
        <taxon>Viridiplantae</taxon>
        <taxon>Streptophyta</taxon>
        <taxon>Embryophyta</taxon>
        <taxon>Tracheophyta</taxon>
        <taxon>Spermatophyta</taxon>
        <taxon>Magnoliopsida</taxon>
        <taxon>eudicotyledons</taxon>
        <taxon>Gunneridae</taxon>
        <taxon>Pentapetalae</taxon>
        <taxon>asterids</taxon>
        <taxon>lamiids</taxon>
        <taxon>Gentianales</taxon>
        <taxon>Apocynaceae</taxon>
        <taxon>Rauvolfioideae</taxon>
        <taxon>Vinceae</taxon>
        <taxon>Catharanthinae</taxon>
        <taxon>Catharanthus</taxon>
    </lineage>
</organism>
<sequence length="711" mass="79086">MVISSGSQQQQLPIDGDGVCMLCKEKPNENESLTCVTCVTPWHVSCLSAVPETMALAVHFECPDCSGVGIVGAPAPAPASGGELVAKIRAIEADSLLTERQKAKRKQQLLSGKADDDDEEEEEEGGKKREGKDEFNEVLAVLTDSLMCAFCRQLPEKPISTPCGHNFCLTCFRKWMGQGERKCIKCRCIVPASMANKPRINPVLIENIRHAKMLRSFISGGPPQFCHSSCDPADLPDHSYVTENAKRSGLANAKRGKDMVTAPFDHFGHITAEHDPIMNRGILVGQCFNDRQTCGQWGIHRPIVAGIAGQQKYGSQSVVMSGGYVDDEDHGEWFIYTGSGGRDLSGNKRTNKDQAFDQEFKNANLALRVSCEKGYPVRVVRSFKDKGSSYAPEKGFRYDGLYRVEKCWTIVGLQGLNVCRYLFIRCDNIPAPWTSDEHGDRPRPLPTIPGLQKAVEIFERTGSPSWDYDEVEARWIWKKPPPPSTEKVSKFELNPEAIKKARKAFRKAQHRTIKEQILKGFCCPLCKKVLNLPVTTPCAHNFCKSCLENKFVGQAFVKERTCLGGRKLRSQKNIMKCLCCDEDIAEFLQNLQVNTELANAIEKLQEKIDEMEKENNEEDSSNEEEDSEEKTAEDVKLQEKIDEMEKDNNEGSNKEEEDSEEKNSDDAVNKCALPTAEVGGTSKSSRKRKGGVAADAAVEKKTDKRARATGK</sequence>
<keyword evidence="2" id="KW-1185">Reference proteome</keyword>
<dbReference type="EMBL" id="CM044707">
    <property type="protein sequence ID" value="KAI5654622.1"/>
    <property type="molecule type" value="Genomic_DNA"/>
</dbReference>
<proteinExistence type="predicted"/>
<reference evidence="2" key="1">
    <citation type="journal article" date="2023" name="Nat. Plants">
        <title>Single-cell RNA sequencing provides a high-resolution roadmap for understanding the multicellular compartmentation of specialized metabolism.</title>
        <authorList>
            <person name="Sun S."/>
            <person name="Shen X."/>
            <person name="Li Y."/>
            <person name="Li Y."/>
            <person name="Wang S."/>
            <person name="Li R."/>
            <person name="Zhang H."/>
            <person name="Shen G."/>
            <person name="Guo B."/>
            <person name="Wei J."/>
            <person name="Xu J."/>
            <person name="St-Pierre B."/>
            <person name="Chen S."/>
            <person name="Sun C."/>
        </authorList>
    </citation>
    <scope>NUCLEOTIDE SEQUENCE [LARGE SCALE GENOMIC DNA]</scope>
</reference>